<protein>
    <submittedName>
        <fullName evidence="2">ATP-dependent exoDNAse (Exonuclease V), alpha subunit, RecD</fullName>
    </submittedName>
</protein>
<reference evidence="3" key="1">
    <citation type="journal article" date="2014" name="Genome Announc.">
        <title>Draft genome sequence of Weissella oryzae SG25T, isolated from fermented rice grains.</title>
        <authorList>
            <person name="Tanizawa Y."/>
            <person name="Fujisawa T."/>
            <person name="Mochizuki T."/>
            <person name="Kaminuma E."/>
            <person name="Suzuki Y."/>
            <person name="Nakamura Y."/>
            <person name="Tohno M."/>
        </authorList>
    </citation>
    <scope>NUCLEOTIDE SEQUENCE [LARGE SCALE GENOMIC DNA]</scope>
    <source>
        <strain evidence="3">DSM 25784 / JCM 18191 / LMG 30913 / SG25</strain>
    </source>
</reference>
<dbReference type="Gene3D" id="3.40.50.300">
    <property type="entry name" value="P-loop containing nucleotide triphosphate hydrolases"/>
    <property type="match status" value="1"/>
</dbReference>
<dbReference type="Pfam" id="PF13538">
    <property type="entry name" value="UvrD_C_2"/>
    <property type="match status" value="1"/>
</dbReference>
<evidence type="ECO:0000259" key="1">
    <source>
        <dbReference type="Pfam" id="PF13538"/>
    </source>
</evidence>
<name>A0A069D0J0_WEIOS</name>
<dbReference type="InterPro" id="IPR027417">
    <property type="entry name" value="P-loop_NTPase"/>
</dbReference>
<accession>A0A069D0J0</accession>
<dbReference type="SUPFAM" id="SSF52540">
    <property type="entry name" value="P-loop containing nucleoside triphosphate hydrolases"/>
    <property type="match status" value="1"/>
</dbReference>
<dbReference type="STRING" id="1329250.WOSG25_050930"/>
<gene>
    <name evidence="2" type="primary">recD</name>
    <name evidence="2" type="ORF">WOSG25_050930</name>
</gene>
<dbReference type="CDD" id="cd18809">
    <property type="entry name" value="SF1_C_RecD"/>
    <property type="match status" value="1"/>
</dbReference>
<dbReference type="AlphaFoldDB" id="A0A069D0J0"/>
<keyword evidence="2" id="KW-0378">Hydrolase</keyword>
<keyword evidence="2" id="KW-0540">Nuclease</keyword>
<dbReference type="Proteomes" id="UP000030643">
    <property type="component" value="Unassembled WGS sequence"/>
</dbReference>
<evidence type="ECO:0000313" key="2">
    <source>
        <dbReference type="EMBL" id="GAK30821.1"/>
    </source>
</evidence>
<evidence type="ECO:0000313" key="3">
    <source>
        <dbReference type="Proteomes" id="UP000030643"/>
    </source>
</evidence>
<keyword evidence="3" id="KW-1185">Reference proteome</keyword>
<dbReference type="EMBL" id="DF820488">
    <property type="protein sequence ID" value="GAK30821.1"/>
    <property type="molecule type" value="Genomic_DNA"/>
</dbReference>
<dbReference type="InterPro" id="IPR027785">
    <property type="entry name" value="UvrD-like_helicase_C"/>
</dbReference>
<dbReference type="OrthoDB" id="9803432at2"/>
<keyword evidence="2" id="KW-0269">Exonuclease</keyword>
<organism evidence="2 3">
    <name type="scientific">Weissella oryzae (strain DSM 25784 / JCM 18191 / LMG 30913 / SG25)</name>
    <dbReference type="NCBI Taxonomy" id="1329250"/>
    <lineage>
        <taxon>Bacteria</taxon>
        <taxon>Bacillati</taxon>
        <taxon>Bacillota</taxon>
        <taxon>Bacilli</taxon>
        <taxon>Lactobacillales</taxon>
        <taxon>Lactobacillaceae</taxon>
        <taxon>Weissella</taxon>
    </lineage>
</organism>
<feature type="domain" description="UvrD-like helicase C-terminal" evidence="1">
    <location>
        <begin position="40"/>
        <end position="82"/>
    </location>
</feature>
<sequence length="100" mass="11458">MPDLDNRLLIVDLMEKSSSGYNAGMYSPDIHELYRDLELGYTATVNKVQGLSIDNVFFYIDKNYPHLNRNLIYSGITRAKKSIQLIVKPVLLRAVLNKKI</sequence>
<proteinExistence type="predicted"/>
<dbReference type="GO" id="GO:0004527">
    <property type="term" value="F:exonuclease activity"/>
    <property type="evidence" value="ECO:0007669"/>
    <property type="project" value="UniProtKB-KW"/>
</dbReference>